<dbReference type="PANTHER" id="PTHR47637:SF1">
    <property type="entry name" value="CHAPERONE SURA"/>
    <property type="match status" value="1"/>
</dbReference>
<dbReference type="AlphaFoldDB" id="A0A1I2H2K3"/>
<name>A0A1I2H2K3_9BACT</name>
<evidence type="ECO:0000313" key="6">
    <source>
        <dbReference type="Proteomes" id="UP000199513"/>
    </source>
</evidence>
<evidence type="ECO:0000313" key="5">
    <source>
        <dbReference type="EMBL" id="SFF23630.1"/>
    </source>
</evidence>
<dbReference type="RefSeq" id="WP_245764054.1">
    <property type="nucleotide sequence ID" value="NZ_FONY01000021.1"/>
</dbReference>
<evidence type="ECO:0000259" key="4">
    <source>
        <dbReference type="PROSITE" id="PS50198"/>
    </source>
</evidence>
<dbReference type="Gene3D" id="1.10.4030.10">
    <property type="entry name" value="Porin chaperone SurA, peptide-binding domain"/>
    <property type="match status" value="1"/>
</dbReference>
<dbReference type="InterPro" id="IPR046357">
    <property type="entry name" value="PPIase_dom_sf"/>
</dbReference>
<evidence type="ECO:0000256" key="1">
    <source>
        <dbReference type="ARBA" id="ARBA00022729"/>
    </source>
</evidence>
<feature type="chain" id="PRO_5011698734" evidence="3">
    <location>
        <begin position="23"/>
        <end position="448"/>
    </location>
</feature>
<protein>
    <submittedName>
        <fullName evidence="5">Periplasmic chaperone for outer membrane proteins SurA</fullName>
    </submittedName>
</protein>
<dbReference type="Proteomes" id="UP000199513">
    <property type="component" value="Unassembled WGS sequence"/>
</dbReference>
<dbReference type="SUPFAM" id="SSF109998">
    <property type="entry name" value="Triger factor/SurA peptide-binding domain-like"/>
    <property type="match status" value="1"/>
</dbReference>
<reference evidence="5 6" key="1">
    <citation type="submission" date="2016-10" db="EMBL/GenBank/DDBJ databases">
        <authorList>
            <person name="de Groot N.N."/>
        </authorList>
    </citation>
    <scope>NUCLEOTIDE SEQUENCE [LARGE SCALE GENOMIC DNA]</scope>
    <source>
        <strain>GEY</strain>
        <strain evidence="6">DSM 9560</strain>
    </source>
</reference>
<organism evidence="5 6">
    <name type="scientific">Thermoflexibacter ruber</name>
    <dbReference type="NCBI Taxonomy" id="1003"/>
    <lineage>
        <taxon>Bacteria</taxon>
        <taxon>Pseudomonadati</taxon>
        <taxon>Bacteroidota</taxon>
        <taxon>Cytophagia</taxon>
        <taxon>Cytophagales</taxon>
        <taxon>Thermoflexibacteraceae</taxon>
        <taxon>Thermoflexibacter</taxon>
    </lineage>
</organism>
<keyword evidence="1 3" id="KW-0732">Signal</keyword>
<dbReference type="InterPro" id="IPR000297">
    <property type="entry name" value="PPIase_PpiC"/>
</dbReference>
<feature type="signal peptide" evidence="3">
    <location>
        <begin position="1"/>
        <end position="22"/>
    </location>
</feature>
<sequence length="448" mass="51901">MKKFVAYSITLFMMLFVKQLTAQNVVIDKIVGRVNNEIILKSDLEKMYQQVLEQEKNLPPNIYCYLLQQLIVNKVLVAKAEIDSVEVDNGRVELELDRRMDYFIGQFGDKEKLEKTLGKTTSMLKEELRDQIKEQLTVQTMRKKITDEAKITPRQVKKFFAEIPKDSLPFLPAEVEVGQIVRFPKVSKSEKDKAKAQLLDFKKQILNGVDFEELASKYSEDLGSAGRGGDLGWHGRGELVPPFEAAVFSLEPMQISEPVESEFGIHLIQLLERQGNRHRSRHILIRPKPTPQDIQDARNFLDSIRTLIKKDSIKFVDAVHQFSDDKATKAKEGMIHNPENGETKIPVDNTELLGFGVYMTLEKMKVGEISEVIEFRTNDEKQALRILYYKTRIPPHYMNLKDDWQKITQLAQEDQKAELLMKWFEKAKKEVFIDIDEEFDYCNLLKNL</sequence>
<dbReference type="PROSITE" id="PS01096">
    <property type="entry name" value="PPIC_PPIASE_1"/>
    <property type="match status" value="1"/>
</dbReference>
<dbReference type="Pfam" id="PF00639">
    <property type="entry name" value="Rotamase"/>
    <property type="match status" value="2"/>
</dbReference>
<keyword evidence="2" id="KW-0697">Rotamase</keyword>
<dbReference type="GO" id="GO:0003755">
    <property type="term" value="F:peptidyl-prolyl cis-trans isomerase activity"/>
    <property type="evidence" value="ECO:0007669"/>
    <property type="project" value="UniProtKB-KW"/>
</dbReference>
<evidence type="ECO:0000256" key="3">
    <source>
        <dbReference type="SAM" id="SignalP"/>
    </source>
</evidence>
<dbReference type="PANTHER" id="PTHR47637">
    <property type="entry name" value="CHAPERONE SURA"/>
    <property type="match status" value="1"/>
</dbReference>
<dbReference type="Gene3D" id="3.10.50.40">
    <property type="match status" value="2"/>
</dbReference>
<dbReference type="InterPro" id="IPR050280">
    <property type="entry name" value="OMP_Chaperone_SurA"/>
</dbReference>
<proteinExistence type="predicted"/>
<dbReference type="InterPro" id="IPR027304">
    <property type="entry name" value="Trigger_fact/SurA_dom_sf"/>
</dbReference>
<dbReference type="PROSITE" id="PS50198">
    <property type="entry name" value="PPIC_PPIASE_2"/>
    <property type="match status" value="1"/>
</dbReference>
<dbReference type="EMBL" id="FONY01000021">
    <property type="protein sequence ID" value="SFF23630.1"/>
    <property type="molecule type" value="Genomic_DNA"/>
</dbReference>
<dbReference type="InterPro" id="IPR023058">
    <property type="entry name" value="PPIase_PpiC_CS"/>
</dbReference>
<gene>
    <name evidence="5" type="ORF">SAMN04488541_102147</name>
</gene>
<keyword evidence="2" id="KW-0413">Isomerase</keyword>
<keyword evidence="6" id="KW-1185">Reference proteome</keyword>
<evidence type="ECO:0000256" key="2">
    <source>
        <dbReference type="PROSITE-ProRule" id="PRU00278"/>
    </source>
</evidence>
<dbReference type="SUPFAM" id="SSF54534">
    <property type="entry name" value="FKBP-like"/>
    <property type="match status" value="2"/>
</dbReference>
<accession>A0A1I2H2K3</accession>
<feature type="domain" description="PpiC" evidence="4">
    <location>
        <begin position="172"/>
        <end position="272"/>
    </location>
</feature>
<dbReference type="STRING" id="1003.SAMN04488541_102147"/>